<evidence type="ECO:0000313" key="3">
    <source>
        <dbReference type="Proteomes" id="UP001497383"/>
    </source>
</evidence>
<organism evidence="2 3">
    <name type="scientific">Lodderomyces beijingensis</name>
    <dbReference type="NCBI Taxonomy" id="1775926"/>
    <lineage>
        <taxon>Eukaryota</taxon>
        <taxon>Fungi</taxon>
        <taxon>Dikarya</taxon>
        <taxon>Ascomycota</taxon>
        <taxon>Saccharomycotina</taxon>
        <taxon>Pichiomycetes</taxon>
        <taxon>Debaryomycetaceae</taxon>
        <taxon>Candida/Lodderomyces clade</taxon>
        <taxon>Lodderomyces</taxon>
    </lineage>
</organism>
<dbReference type="GeneID" id="92207174"/>
<protein>
    <submittedName>
        <fullName evidence="2">Uncharacterized protein</fullName>
    </submittedName>
</protein>
<name>A0ABP0ZHX5_9ASCO</name>
<reference evidence="2 3" key="1">
    <citation type="submission" date="2024-03" db="EMBL/GenBank/DDBJ databases">
        <authorList>
            <person name="Brejova B."/>
        </authorList>
    </citation>
    <scope>NUCLEOTIDE SEQUENCE [LARGE SCALE GENOMIC DNA]</scope>
    <source>
        <strain evidence="2 3">CBS 14171</strain>
    </source>
</reference>
<proteinExistence type="predicted"/>
<keyword evidence="1" id="KW-1133">Transmembrane helix</keyword>
<feature type="transmembrane region" description="Helical" evidence="1">
    <location>
        <begin position="113"/>
        <end position="130"/>
    </location>
</feature>
<keyword evidence="1" id="KW-0472">Membrane</keyword>
<gene>
    <name evidence="2" type="ORF">LODBEIA_P19780</name>
</gene>
<dbReference type="RefSeq" id="XP_066828916.1">
    <property type="nucleotide sequence ID" value="XM_066971925.1"/>
</dbReference>
<sequence>MSATEYIIDSSLSLSSSECIVVDNQPHSSPYLLLSPLGFQKLQDHYGSQLERTTVETYEEEENLQAQDRVRPEDEAMARLVATSKWLFFFALKVGVAAYILGLRPTKHMRDNWIQYLILLIVGLHSYVMFAPRLSQVRLTYFTRVEEKIAQVLVYRTRDFEYIVMDQPAWYVSLYCNAENVVKDVAVFVLTLIPSFSSRMHEELERQKRLELDEFAERMCVLYYRDPTPLKNIEQALEEAGLDPDLSEMEVREIKFDLLAEYHSLLKEINSR</sequence>
<evidence type="ECO:0000256" key="1">
    <source>
        <dbReference type="SAM" id="Phobius"/>
    </source>
</evidence>
<dbReference type="EMBL" id="OZ022406">
    <property type="protein sequence ID" value="CAK9437600.1"/>
    <property type="molecule type" value="Genomic_DNA"/>
</dbReference>
<keyword evidence="3" id="KW-1185">Reference proteome</keyword>
<feature type="transmembrane region" description="Helical" evidence="1">
    <location>
        <begin position="80"/>
        <end position="101"/>
    </location>
</feature>
<evidence type="ECO:0000313" key="2">
    <source>
        <dbReference type="EMBL" id="CAK9437600.1"/>
    </source>
</evidence>
<accession>A0ABP0ZHX5</accession>
<keyword evidence="1" id="KW-0812">Transmembrane</keyword>
<dbReference type="Proteomes" id="UP001497383">
    <property type="component" value="Chromosome 2"/>
</dbReference>